<dbReference type="AlphaFoldDB" id="A0A1X6NRY6"/>
<dbReference type="EMBL" id="KV919139">
    <property type="protein sequence ID" value="OSX71389.1"/>
    <property type="molecule type" value="Genomic_DNA"/>
</dbReference>
<name>A0A1X6NRY6_PORUM</name>
<evidence type="ECO:0000313" key="3">
    <source>
        <dbReference type="Proteomes" id="UP000218209"/>
    </source>
</evidence>
<dbReference type="Proteomes" id="UP000218209">
    <property type="component" value="Unassembled WGS sequence"/>
</dbReference>
<accession>A0A1X6NRY6</accession>
<evidence type="ECO:0000313" key="2">
    <source>
        <dbReference type="EMBL" id="OSX71389.1"/>
    </source>
</evidence>
<keyword evidence="3" id="KW-1185">Reference proteome</keyword>
<proteinExistence type="predicted"/>
<protein>
    <submittedName>
        <fullName evidence="2">Uncharacterized protein</fullName>
    </submittedName>
</protein>
<feature type="region of interest" description="Disordered" evidence="1">
    <location>
        <begin position="109"/>
        <end position="143"/>
    </location>
</feature>
<organism evidence="2 3">
    <name type="scientific">Porphyra umbilicalis</name>
    <name type="common">Purple laver</name>
    <name type="synonym">Red alga</name>
    <dbReference type="NCBI Taxonomy" id="2786"/>
    <lineage>
        <taxon>Eukaryota</taxon>
        <taxon>Rhodophyta</taxon>
        <taxon>Bangiophyceae</taxon>
        <taxon>Bangiales</taxon>
        <taxon>Bangiaceae</taxon>
        <taxon>Porphyra</taxon>
    </lineage>
</organism>
<evidence type="ECO:0000256" key="1">
    <source>
        <dbReference type="SAM" id="MobiDB-lite"/>
    </source>
</evidence>
<gene>
    <name evidence="2" type="ORF">BU14_0540s0003</name>
</gene>
<sequence>MAPSSIGAGATDAEAGTATNNFVHDKATAYLAKLSSAELRVVLRVLKISGKMQAPMPVERGAELDAMEDQGMGDEELECLVDDELMAVIPSPTSRAALRPAVRMSAASLSPTADAPRDFGQGGNPTAAGASAGTSSREPSFSGNDAARLAHVVTDPAHFQSLRVSQQRMTRAELDKERAGLWQTVLAPAFNNSSYAPVRPQVVDGVLETDLRLMDPNKLSTTRDPSKLEMIYRALRSDYTTAYANYSRSGQLEGEVFKDFVKGDHRLLYLHCLLHRNPSVDFLLRTLPLSAQTEVGLPESNQVGQGPAHSGSVTKRKRARTTEVTIGGRDALASALTSIGKGSPGSGRNVASEMALEVHDNAEAVGAVWKQLRIARAAEADDHDDEMARTMRVHLEKQMAKMLQSAREPCWCARGRVCDIGPCYKD</sequence>
<feature type="compositionally biased region" description="Low complexity" evidence="1">
    <location>
        <begin position="126"/>
        <end position="136"/>
    </location>
</feature>
<feature type="region of interest" description="Disordered" evidence="1">
    <location>
        <begin position="298"/>
        <end position="321"/>
    </location>
</feature>
<reference evidence="2 3" key="1">
    <citation type="submission" date="2017-03" db="EMBL/GenBank/DDBJ databases">
        <title>WGS assembly of Porphyra umbilicalis.</title>
        <authorList>
            <person name="Brawley S.H."/>
            <person name="Blouin N.A."/>
            <person name="Ficko-Blean E."/>
            <person name="Wheeler G.L."/>
            <person name="Lohr M."/>
            <person name="Goodson H.V."/>
            <person name="Jenkins J.W."/>
            <person name="Blaby-Haas C.E."/>
            <person name="Helliwell K.E."/>
            <person name="Chan C."/>
            <person name="Marriage T."/>
            <person name="Bhattacharya D."/>
            <person name="Klein A.S."/>
            <person name="Badis Y."/>
            <person name="Brodie J."/>
            <person name="Cao Y."/>
            <person name="Collen J."/>
            <person name="Dittami S.M."/>
            <person name="Gachon C.M."/>
            <person name="Green B.R."/>
            <person name="Karpowicz S."/>
            <person name="Kim J.W."/>
            <person name="Kudahl U."/>
            <person name="Lin S."/>
            <person name="Michel G."/>
            <person name="Mittag M."/>
            <person name="Olson B.J."/>
            <person name="Pangilinan J."/>
            <person name="Peng Y."/>
            <person name="Qiu H."/>
            <person name="Shu S."/>
            <person name="Singer J.T."/>
            <person name="Smith A.G."/>
            <person name="Sprecher B.N."/>
            <person name="Wagner V."/>
            <person name="Wang W."/>
            <person name="Wang Z.-Y."/>
            <person name="Yan J."/>
            <person name="Yarish C."/>
            <person name="Zoeuner-Riek S."/>
            <person name="Zhuang Y."/>
            <person name="Zou Y."/>
            <person name="Lindquist E.A."/>
            <person name="Grimwood J."/>
            <person name="Barry K."/>
            <person name="Rokhsar D.S."/>
            <person name="Schmutz J."/>
            <person name="Stiller J.W."/>
            <person name="Grossman A.R."/>
            <person name="Prochnik S.E."/>
        </authorList>
    </citation>
    <scope>NUCLEOTIDE SEQUENCE [LARGE SCALE GENOMIC DNA]</scope>
    <source>
        <strain evidence="2">4086291</strain>
    </source>
</reference>